<dbReference type="PANTHER" id="PTHR11214">
    <property type="entry name" value="BETA-1,3-N-ACETYLGLUCOSAMINYLTRANSFERASE"/>
    <property type="match status" value="1"/>
</dbReference>
<accession>A0A4T0P3U4</accession>
<name>A0A4T0P3U4_9BASI</name>
<dbReference type="Gene3D" id="3.90.550.50">
    <property type="match status" value="1"/>
</dbReference>
<keyword evidence="7 10" id="KW-1133">Transmembrane helix</keyword>
<evidence type="ECO:0000256" key="2">
    <source>
        <dbReference type="ARBA" id="ARBA00008661"/>
    </source>
</evidence>
<evidence type="ECO:0000256" key="3">
    <source>
        <dbReference type="ARBA" id="ARBA00022676"/>
    </source>
</evidence>
<proteinExistence type="inferred from homology"/>
<evidence type="ECO:0000256" key="7">
    <source>
        <dbReference type="ARBA" id="ARBA00022989"/>
    </source>
</evidence>
<dbReference type="GO" id="GO:0016758">
    <property type="term" value="F:hexosyltransferase activity"/>
    <property type="evidence" value="ECO:0007669"/>
    <property type="project" value="InterPro"/>
</dbReference>
<evidence type="ECO:0000256" key="8">
    <source>
        <dbReference type="ARBA" id="ARBA00023034"/>
    </source>
</evidence>
<evidence type="ECO:0000256" key="4">
    <source>
        <dbReference type="ARBA" id="ARBA00022679"/>
    </source>
</evidence>
<evidence type="ECO:0000313" key="13">
    <source>
        <dbReference type="Proteomes" id="UP000307169"/>
    </source>
</evidence>
<feature type="region of interest" description="Disordered" evidence="11">
    <location>
        <begin position="53"/>
        <end position="82"/>
    </location>
</feature>
<dbReference type="PANTHER" id="PTHR11214:SF351">
    <property type="entry name" value="BETA-1,3-GALACTOSYLTRANSFERASE PVG3"/>
    <property type="match status" value="1"/>
</dbReference>
<keyword evidence="8 10" id="KW-0333">Golgi apparatus</keyword>
<reference evidence="12 13" key="1">
    <citation type="submission" date="2019-03" db="EMBL/GenBank/DDBJ databases">
        <title>Sequencing 25 genomes of Wallemia mellicola.</title>
        <authorList>
            <person name="Gostincar C."/>
        </authorList>
    </citation>
    <scope>NUCLEOTIDE SEQUENCE [LARGE SCALE GENOMIC DNA]</scope>
    <source>
        <strain evidence="12 13">EXF-1262</strain>
    </source>
</reference>
<protein>
    <recommendedName>
        <fullName evidence="10">Hexosyltransferase</fullName>
        <ecNumber evidence="10">2.4.1.-</ecNumber>
    </recommendedName>
</protein>
<dbReference type="AlphaFoldDB" id="A0A4T0P3U4"/>
<dbReference type="InterPro" id="IPR002659">
    <property type="entry name" value="Glyco_trans_31"/>
</dbReference>
<sequence>MKYIKLAVIEAVLISAILLILYDTLPTAEEPLFRPYNILEAYNLHNEVYKQPYTNKNPPSRSFEEPDYGLLSSPPPSSHTCNTEQTPKLFIGIFSTPEKSDRRSLIRTLMSNYFDRIDKSILDYSFIVAQSSDNTENEEILKESERFADIMSLDIPENMDNGKTFHFYKHLHQLHAKNETFQPQFVTKCDDDTMLVIPALLNSLKELDCNQNIYWGTSAGRSQHFPEYFRGLAYILSWPLVKWIGNSDISTLHQQGIEDARTGQWMQSLNYIYPKQSLKRVDNLWNMGDWNQLALKESTLALHWQHFRLKLPEWWVKQAQLIDQAWKPDSEMGQWHWQGSYSPDDEKKERYRLAIMDRNSAREKAESAGETFDEELYNEQHPEVNDSV</sequence>
<dbReference type="EC" id="2.4.1.-" evidence="10"/>
<keyword evidence="4" id="KW-0808">Transferase</keyword>
<evidence type="ECO:0000256" key="5">
    <source>
        <dbReference type="ARBA" id="ARBA00022692"/>
    </source>
</evidence>
<dbReference type="Pfam" id="PF01762">
    <property type="entry name" value="Galactosyl_T"/>
    <property type="match status" value="1"/>
</dbReference>
<evidence type="ECO:0000256" key="6">
    <source>
        <dbReference type="ARBA" id="ARBA00022968"/>
    </source>
</evidence>
<keyword evidence="9 10" id="KW-0472">Membrane</keyword>
<evidence type="ECO:0000256" key="11">
    <source>
        <dbReference type="SAM" id="MobiDB-lite"/>
    </source>
</evidence>
<evidence type="ECO:0000256" key="10">
    <source>
        <dbReference type="RuleBase" id="RU363063"/>
    </source>
</evidence>
<feature type="transmembrane region" description="Helical" evidence="10">
    <location>
        <begin position="7"/>
        <end position="25"/>
    </location>
</feature>
<dbReference type="GO" id="GO:0051072">
    <property type="term" value="P:4,6-pyruvylated galactose residue biosynthetic process"/>
    <property type="evidence" value="ECO:0007669"/>
    <property type="project" value="TreeGrafter"/>
</dbReference>
<keyword evidence="3 10" id="KW-0328">Glycosyltransferase</keyword>
<feature type="region of interest" description="Disordered" evidence="11">
    <location>
        <begin position="360"/>
        <end position="388"/>
    </location>
</feature>
<organism evidence="12 13">
    <name type="scientific">Wallemia mellicola</name>
    <dbReference type="NCBI Taxonomy" id="1708541"/>
    <lineage>
        <taxon>Eukaryota</taxon>
        <taxon>Fungi</taxon>
        <taxon>Dikarya</taxon>
        <taxon>Basidiomycota</taxon>
        <taxon>Wallemiomycotina</taxon>
        <taxon>Wallemiomycetes</taxon>
        <taxon>Wallemiales</taxon>
        <taxon>Wallemiaceae</taxon>
        <taxon>Wallemia</taxon>
    </lineage>
</organism>
<evidence type="ECO:0000256" key="1">
    <source>
        <dbReference type="ARBA" id="ARBA00004323"/>
    </source>
</evidence>
<comment type="caution">
    <text evidence="12">The sequence shown here is derived from an EMBL/GenBank/DDBJ whole genome shotgun (WGS) entry which is preliminary data.</text>
</comment>
<dbReference type="EMBL" id="SPRH01000002">
    <property type="protein sequence ID" value="TIC04791.1"/>
    <property type="molecule type" value="Genomic_DNA"/>
</dbReference>
<comment type="subcellular location">
    <subcellularLocation>
        <location evidence="1 10">Golgi apparatus membrane</location>
        <topology evidence="1 10">Single-pass type II membrane protein</topology>
    </subcellularLocation>
</comment>
<dbReference type="GO" id="GO:0000139">
    <property type="term" value="C:Golgi membrane"/>
    <property type="evidence" value="ECO:0007669"/>
    <property type="project" value="UniProtKB-SubCell"/>
</dbReference>
<keyword evidence="5 10" id="KW-0812">Transmembrane</keyword>
<dbReference type="Proteomes" id="UP000307169">
    <property type="component" value="Unassembled WGS sequence"/>
</dbReference>
<comment type="similarity">
    <text evidence="2 10">Belongs to the glycosyltransferase 31 family.</text>
</comment>
<gene>
    <name evidence="12" type="ORF">E3Q17_00278</name>
</gene>
<evidence type="ECO:0000256" key="9">
    <source>
        <dbReference type="ARBA" id="ARBA00023136"/>
    </source>
</evidence>
<keyword evidence="6 10" id="KW-0735">Signal-anchor</keyword>
<evidence type="ECO:0000313" key="12">
    <source>
        <dbReference type="EMBL" id="TIC04791.1"/>
    </source>
</evidence>
<feature type="compositionally biased region" description="Basic and acidic residues" evidence="11">
    <location>
        <begin position="378"/>
        <end position="388"/>
    </location>
</feature>